<name>A0ABV2KED7_SPOPS</name>
<dbReference type="EMBL" id="JBEPME010000011">
    <property type="protein sequence ID" value="MET3659457.1"/>
    <property type="molecule type" value="Genomic_DNA"/>
</dbReference>
<accession>A0ABV2KED7</accession>
<dbReference type="InterPro" id="IPR002931">
    <property type="entry name" value="Transglutaminase-like"/>
</dbReference>
<evidence type="ECO:0000259" key="2">
    <source>
        <dbReference type="SMART" id="SM00460"/>
    </source>
</evidence>
<dbReference type="Proteomes" id="UP001549104">
    <property type="component" value="Unassembled WGS sequence"/>
</dbReference>
<proteinExistence type="predicted"/>
<dbReference type="Pfam" id="PF11992">
    <property type="entry name" value="TgpA_N"/>
    <property type="match status" value="1"/>
</dbReference>
<dbReference type="InterPro" id="IPR038765">
    <property type="entry name" value="Papain-like_cys_pep_sf"/>
</dbReference>
<gene>
    <name evidence="3" type="ORF">ABIC55_004597</name>
</gene>
<evidence type="ECO:0000313" key="4">
    <source>
        <dbReference type="Proteomes" id="UP001549104"/>
    </source>
</evidence>
<dbReference type="PANTHER" id="PTHR42736">
    <property type="entry name" value="PROTEIN-GLUTAMINE GAMMA-GLUTAMYLTRANSFERASE"/>
    <property type="match status" value="1"/>
</dbReference>
<feature type="transmembrane region" description="Helical" evidence="1">
    <location>
        <begin position="608"/>
        <end position="627"/>
    </location>
</feature>
<keyword evidence="1" id="KW-0472">Membrane</keyword>
<feature type="transmembrane region" description="Helical" evidence="1">
    <location>
        <begin position="59"/>
        <end position="78"/>
    </location>
</feature>
<evidence type="ECO:0000313" key="3">
    <source>
        <dbReference type="EMBL" id="MET3659457.1"/>
    </source>
</evidence>
<keyword evidence="4" id="KW-1185">Reference proteome</keyword>
<dbReference type="Pfam" id="PF01841">
    <property type="entry name" value="Transglut_core"/>
    <property type="match status" value="1"/>
</dbReference>
<feature type="transmembrane region" description="Helical" evidence="1">
    <location>
        <begin position="37"/>
        <end position="54"/>
    </location>
</feature>
<dbReference type="PANTHER" id="PTHR42736:SF1">
    <property type="entry name" value="PROTEIN-GLUTAMINE GAMMA-GLUTAMYLTRANSFERASE"/>
    <property type="match status" value="1"/>
</dbReference>
<feature type="transmembrane region" description="Helical" evidence="1">
    <location>
        <begin position="141"/>
        <end position="160"/>
    </location>
</feature>
<dbReference type="InterPro" id="IPR021878">
    <property type="entry name" value="TgpA_N"/>
</dbReference>
<keyword evidence="1" id="KW-0812">Transmembrane</keyword>
<protein>
    <submittedName>
        <fullName evidence="3">Transglutaminase-like putative cysteine protease</fullName>
    </submittedName>
</protein>
<reference evidence="3 4" key="1">
    <citation type="submission" date="2024-06" db="EMBL/GenBank/DDBJ databases">
        <title>Sorghum-associated microbial communities from plants grown in Nebraska, USA.</title>
        <authorList>
            <person name="Schachtman D."/>
        </authorList>
    </citation>
    <scope>NUCLEOTIDE SEQUENCE [LARGE SCALE GENOMIC DNA]</scope>
    <source>
        <strain evidence="3 4">1288</strain>
    </source>
</reference>
<dbReference type="SMART" id="SM00460">
    <property type="entry name" value="TGc"/>
    <property type="match status" value="1"/>
</dbReference>
<feature type="transmembrane region" description="Helical" evidence="1">
    <location>
        <begin position="12"/>
        <end position="31"/>
    </location>
</feature>
<dbReference type="RefSeq" id="WP_354314880.1">
    <property type="nucleotide sequence ID" value="NZ_JBEPME010000011.1"/>
</dbReference>
<feature type="transmembrane region" description="Helical" evidence="1">
    <location>
        <begin position="114"/>
        <end position="134"/>
    </location>
</feature>
<dbReference type="InterPro" id="IPR052901">
    <property type="entry name" value="Bact_TGase-like"/>
</dbReference>
<dbReference type="SUPFAM" id="SSF54001">
    <property type="entry name" value="Cysteine proteinases"/>
    <property type="match status" value="1"/>
</dbReference>
<organism evidence="3 4">
    <name type="scientific">Sporosarcina psychrophila</name>
    <name type="common">Bacillus psychrophilus</name>
    <dbReference type="NCBI Taxonomy" id="1476"/>
    <lineage>
        <taxon>Bacteria</taxon>
        <taxon>Bacillati</taxon>
        <taxon>Bacillota</taxon>
        <taxon>Bacilli</taxon>
        <taxon>Bacillales</taxon>
        <taxon>Caryophanaceae</taxon>
        <taxon>Sporosarcina</taxon>
    </lineage>
</organism>
<feature type="transmembrane region" description="Helical" evidence="1">
    <location>
        <begin position="198"/>
        <end position="219"/>
    </location>
</feature>
<comment type="caution">
    <text evidence="3">The sequence shown here is derived from an EMBL/GenBank/DDBJ whole genome shotgun (WGS) entry which is preliminary data.</text>
</comment>
<keyword evidence="1" id="KW-1133">Transmembrane helix</keyword>
<evidence type="ECO:0000256" key="1">
    <source>
        <dbReference type="SAM" id="Phobius"/>
    </source>
</evidence>
<feature type="transmembrane region" description="Helical" evidence="1">
    <location>
        <begin position="166"/>
        <end position="186"/>
    </location>
</feature>
<dbReference type="Gene3D" id="3.10.620.30">
    <property type="match status" value="1"/>
</dbReference>
<sequence>MTGARIDRQLLLILYILALILLREWLIPVIELTNSDHLTLFLLFVALSFFLALIKAKWWIVVPTKIIFIVVATHYVFFEKVLFTKETLVYVSGDFLSNAPIIMNGDWESITNPFRTVLFFALLWMTTYLIRHWIEVRKSILLFYIMTILFIAFIDTFGGYAAGGAIFRIMVTGLLLLGLLAITRLAEKHNTSVPTGAFLAISVPLLFAVVVSGTLANILPKQDPIWPDPLPYFESFVQGSGEGGVAKSGYDTNDSTLGGSFVQDSTLVIEAKVANEQYWKIETKNTYTSKGWEQVSVDDSQTSYTPGMEIGEIASQGNVDAAAQQLADLKVSEDFSFIVYPYGMNKVYATKDVVFQYLEGAGKYSTEIEGKEGVLDSYQVEFTEPDYSLKKLRATRMEDFSEVAEDLTQYLQLPEQLPERVEELAKNITENQESVYEKTKAIEKYFGRNGYVYTQQGVAIPKAGDDYVDQFLFDTKQGYCDNFSTSMVVMLRSIDIPARWVKGFAPGEFVLNDEGEKVYQITNNEAHSWVEAYMPGIGWMPYEPTIGFSSLTDIEYDIELNLDDTLTPEVKKPEQPKKEQAEKTVKADRNFKNSEIFKTMGTWIRNNMWIIGVIVLIVIFAGWRIFVSRVKWLPKVLVYVHRTKQEDWLTFTKRYNSLLKQLDRSGLKRATGMTLSDYATSVDNYFGGERMKMLTTAYEKGFYGGNITEHEWVVLREIWEDLINRSSG</sequence>
<feature type="domain" description="Transglutaminase-like" evidence="2">
    <location>
        <begin position="472"/>
        <end position="546"/>
    </location>
</feature>